<accession>A0AAV3W4P8</accession>
<protein>
    <submittedName>
        <fullName evidence="2">Uncharacterized protein</fullName>
    </submittedName>
</protein>
<comment type="caution">
    <text evidence="2">The sequence shown here is derived from an EMBL/GenBank/DDBJ whole genome shotgun (WGS) entry which is preliminary data.</text>
</comment>
<feature type="region of interest" description="Disordered" evidence="1">
    <location>
        <begin position="35"/>
        <end position="56"/>
    </location>
</feature>
<dbReference type="Proteomes" id="UP000325212">
    <property type="component" value="Unassembled WGS sequence"/>
</dbReference>
<sequence length="56" mass="6112">MRKYAVITPAASKASISPIKAIPPILKSPNPIIQLPNIDKKPPNSDSFFNLSPKKK</sequence>
<organism evidence="2 3">
    <name type="scientific">Clostridium diolis</name>
    <dbReference type="NCBI Taxonomy" id="223919"/>
    <lineage>
        <taxon>Bacteria</taxon>
        <taxon>Bacillati</taxon>
        <taxon>Bacillota</taxon>
        <taxon>Clostridia</taxon>
        <taxon>Eubacteriales</taxon>
        <taxon>Clostridiaceae</taxon>
        <taxon>Clostridium</taxon>
    </lineage>
</organism>
<evidence type="ECO:0000256" key="1">
    <source>
        <dbReference type="SAM" id="MobiDB-lite"/>
    </source>
</evidence>
<evidence type="ECO:0000313" key="3">
    <source>
        <dbReference type="Proteomes" id="UP000325212"/>
    </source>
</evidence>
<keyword evidence="3" id="KW-1185">Reference proteome</keyword>
<reference evidence="2 3" key="1">
    <citation type="submission" date="2019-06" db="EMBL/GenBank/DDBJ databases">
        <title>Draft genome sequence of Clostridium diolis DSM 15410.</title>
        <authorList>
            <person name="Kobayashi H."/>
            <person name="Tanizawa Y."/>
            <person name="Tohno M."/>
        </authorList>
    </citation>
    <scope>NUCLEOTIDE SEQUENCE [LARGE SCALE GENOMIC DNA]</scope>
    <source>
        <strain evidence="2 3">DSM 15410</strain>
    </source>
</reference>
<evidence type="ECO:0000313" key="2">
    <source>
        <dbReference type="EMBL" id="GEA31959.1"/>
    </source>
</evidence>
<dbReference type="EMBL" id="BJLA01000009">
    <property type="protein sequence ID" value="GEA31959.1"/>
    <property type="molecule type" value="Genomic_DNA"/>
</dbReference>
<proteinExistence type="predicted"/>
<dbReference type="AlphaFoldDB" id="A0AAV3W4P8"/>
<name>A0AAV3W4P8_9CLOT</name>
<gene>
    <name evidence="2" type="ORF">CDIOL_28820</name>
</gene>